<proteinExistence type="predicted"/>
<evidence type="ECO:0000313" key="2">
    <source>
        <dbReference type="Proteomes" id="UP000182888"/>
    </source>
</evidence>
<reference evidence="2" key="1">
    <citation type="submission" date="2014-08" db="EMBL/GenBank/DDBJ databases">
        <authorList>
            <person name="Edwards T."/>
        </authorList>
    </citation>
    <scope>NUCLEOTIDE SEQUENCE [LARGE SCALE GENOMIC DNA]</scope>
</reference>
<organism evidence="1 2">
    <name type="scientific">Mesorhizobium plurifarium</name>
    <dbReference type="NCBI Taxonomy" id="69974"/>
    <lineage>
        <taxon>Bacteria</taxon>
        <taxon>Pseudomonadati</taxon>
        <taxon>Pseudomonadota</taxon>
        <taxon>Alphaproteobacteria</taxon>
        <taxon>Hyphomicrobiales</taxon>
        <taxon>Phyllobacteriaceae</taxon>
        <taxon>Mesorhizobium</taxon>
    </lineage>
</organism>
<protein>
    <submittedName>
        <fullName evidence="1">Uncharacterized protein</fullName>
    </submittedName>
</protein>
<dbReference type="AlphaFoldDB" id="A0A0K2VMS5"/>
<dbReference type="EMBL" id="CCND01000001">
    <property type="protein sequence ID" value="CDX49230.1"/>
    <property type="molecule type" value="Genomic_DNA"/>
</dbReference>
<name>A0A0K2VMS5_MESPL</name>
<evidence type="ECO:0000313" key="1">
    <source>
        <dbReference type="EMBL" id="CDX49230.1"/>
    </source>
</evidence>
<dbReference type="Proteomes" id="UP000182888">
    <property type="component" value="Unassembled WGS sequence"/>
</dbReference>
<gene>
    <name evidence="1" type="ORF">MPL1032_10268</name>
</gene>
<sequence length="48" mass="5480">MDDGSIKSRFDVPPEERLKAMICVERIPLYDFEKSEANRLSFASFIAG</sequence>
<accession>A0A0K2VMS5</accession>